<name>A0A250KHG4_9BACT</name>
<evidence type="ECO:0000313" key="2">
    <source>
        <dbReference type="EMBL" id="BBA29374.1"/>
    </source>
</evidence>
<dbReference type="OrthoDB" id="1068913at2"/>
<evidence type="ECO:0008006" key="4">
    <source>
        <dbReference type="Google" id="ProtNLM"/>
    </source>
</evidence>
<dbReference type="RefSeq" id="WP_120174483.1">
    <property type="nucleotide sequence ID" value="NZ_AP018049.1"/>
</dbReference>
<reference evidence="2 3" key="1">
    <citation type="submission" date="2017-05" db="EMBL/GenBank/DDBJ databases">
        <title>whole genome sequence of Prevotella melaninogenica GAI 07411.</title>
        <authorList>
            <person name="Kondo Y."/>
            <person name="Hoshino T."/>
        </authorList>
    </citation>
    <scope>NUCLEOTIDE SEQUENCE [LARGE SCALE GENOMIC DNA]</scope>
    <source>
        <strain evidence="2 3">GAI 07411</strain>
    </source>
</reference>
<accession>A0A250KHG4</accession>
<feature type="signal peptide" evidence="1">
    <location>
        <begin position="1"/>
        <end position="25"/>
    </location>
</feature>
<keyword evidence="1" id="KW-0732">Signal</keyword>
<sequence length="181" mass="20146">MKKNVWIVPIVLVLALILNSCGTQQKATATVATPVVQEPVVAVEPLAEVISIAEALDMYQNPDKVDAITKKYGYKLKTNYEVYRLDKFNKMYYKNCVLAKLLTADKYEDYPKPMRKGVSSYVAFKDGAIIIAVFNQPAYDNLVAQVKAAGFTLDMPGSEDIYTNGSRTIACYKDGKSVRIQ</sequence>
<organism evidence="2 3">
    <name type="scientific">Prevotella melaninogenica</name>
    <dbReference type="NCBI Taxonomy" id="28132"/>
    <lineage>
        <taxon>Bacteria</taxon>
        <taxon>Pseudomonadati</taxon>
        <taxon>Bacteroidota</taxon>
        <taxon>Bacteroidia</taxon>
        <taxon>Bacteroidales</taxon>
        <taxon>Prevotellaceae</taxon>
        <taxon>Prevotella</taxon>
    </lineage>
</organism>
<evidence type="ECO:0000313" key="3">
    <source>
        <dbReference type="Proteomes" id="UP000267517"/>
    </source>
</evidence>
<gene>
    <name evidence="2" type="ORF">PMEL1_01308</name>
</gene>
<dbReference type="AlphaFoldDB" id="A0A250KHG4"/>
<proteinExistence type="predicted"/>
<dbReference type="Proteomes" id="UP000267517">
    <property type="component" value="Chromosome I"/>
</dbReference>
<protein>
    <recommendedName>
        <fullName evidence="4">Lipoprotein</fullName>
    </recommendedName>
</protein>
<evidence type="ECO:0000256" key="1">
    <source>
        <dbReference type="SAM" id="SignalP"/>
    </source>
</evidence>
<feature type="chain" id="PRO_5012173989" description="Lipoprotein" evidence="1">
    <location>
        <begin position="26"/>
        <end position="181"/>
    </location>
</feature>
<dbReference type="EMBL" id="AP018049">
    <property type="protein sequence ID" value="BBA29374.1"/>
    <property type="molecule type" value="Genomic_DNA"/>
</dbReference>